<protein>
    <recommendedName>
        <fullName evidence="5">AB hydrolase-1 domain-containing protein</fullName>
    </recommendedName>
</protein>
<dbReference type="PANTHER" id="PTHR10272">
    <property type="entry name" value="PLATELET-ACTIVATING FACTOR ACETYLHYDROLASE"/>
    <property type="match status" value="1"/>
</dbReference>
<name>A0A5C6XPB7_9DELT</name>
<dbReference type="InterPro" id="IPR000073">
    <property type="entry name" value="AB_hydrolase_1"/>
</dbReference>
<dbReference type="SUPFAM" id="SSF53474">
    <property type="entry name" value="alpha/beta-Hydrolases"/>
    <property type="match status" value="1"/>
</dbReference>
<sequence>MRPKRPTSRSSTRWSIPEGRPMLTHHRSRLAAAWLASLLLVACGDDQVTDSPDANAPDTDVLADADPGDTDAHDAGDTADADVNPLDELPEGPWPIEERGHFNIGYSYTKIAYLPRGDGEEEREIFISIWYPTLDTEGHEARYLNAINAPAGVLRDPTPAIDQAEPAPLMVFSHGNGSFSVQSYFFAEYLTSHGYVVIAPDHKGNTFSDTGGAVQLGSTVYRPQDVSAILDWVEALPEDHALYGKISPSKIAISGHSLGGFTTLANTGATLDMEAVDAGCAANTISNRICQIFENDQNAIFAEGFLDDRFKASIPMTPAGAEVYVPGTSAIEIPTLMWTAGRDLTLPNEVEGDPLWEAMQGSQHRRIDITDGGHFTFSNLCELLGGAVEDLQDDGCSPTNIGYEEAYLVINAYSMAFLRLHLDGDTSYEAMLNGDDPLSDSLVFDRHE</sequence>
<keyword evidence="3" id="KW-0443">Lipid metabolism</keyword>
<evidence type="ECO:0000313" key="7">
    <source>
        <dbReference type="Proteomes" id="UP000321412"/>
    </source>
</evidence>
<keyword evidence="7" id="KW-1185">Reference proteome</keyword>
<proteinExistence type="predicted"/>
<keyword evidence="2" id="KW-0442">Lipid degradation</keyword>
<dbReference type="PANTHER" id="PTHR10272:SF0">
    <property type="entry name" value="PLATELET-ACTIVATING FACTOR ACETYLHYDROLASE"/>
    <property type="match status" value="1"/>
</dbReference>
<dbReference type="OrthoDB" id="192696at2"/>
<dbReference type="Proteomes" id="UP000321412">
    <property type="component" value="Unassembled WGS sequence"/>
</dbReference>
<keyword evidence="1" id="KW-0378">Hydrolase</keyword>
<reference evidence="6 7" key="1">
    <citation type="submission" date="2019-08" db="EMBL/GenBank/DDBJ databases">
        <title>Bradymonadales sp. TMQ4.</title>
        <authorList>
            <person name="Liang Q."/>
        </authorList>
    </citation>
    <scope>NUCLEOTIDE SEQUENCE [LARGE SCALE GENOMIC DNA]</scope>
    <source>
        <strain evidence="6 7">TMQ4</strain>
    </source>
</reference>
<comment type="caution">
    <text evidence="6">The sequence shown here is derived from an EMBL/GenBank/DDBJ whole genome shotgun (WGS) entry which is preliminary data.</text>
</comment>
<evidence type="ECO:0000313" key="6">
    <source>
        <dbReference type="EMBL" id="TXD39452.1"/>
    </source>
</evidence>
<feature type="region of interest" description="Disordered" evidence="4">
    <location>
        <begin position="50"/>
        <end position="94"/>
    </location>
</feature>
<accession>A0A5C6XPB7</accession>
<feature type="domain" description="AB hydrolase-1" evidence="5">
    <location>
        <begin position="171"/>
        <end position="364"/>
    </location>
</feature>
<dbReference type="AlphaFoldDB" id="A0A5C6XPB7"/>
<dbReference type="EMBL" id="VOSM01000001">
    <property type="protein sequence ID" value="TXD39452.1"/>
    <property type="molecule type" value="Genomic_DNA"/>
</dbReference>
<dbReference type="InterPro" id="IPR029058">
    <property type="entry name" value="AB_hydrolase_fold"/>
</dbReference>
<evidence type="ECO:0000256" key="3">
    <source>
        <dbReference type="ARBA" id="ARBA00023098"/>
    </source>
</evidence>
<dbReference type="Gene3D" id="3.40.50.1820">
    <property type="entry name" value="alpha/beta hydrolase"/>
    <property type="match status" value="1"/>
</dbReference>
<dbReference type="Pfam" id="PF12697">
    <property type="entry name" value="Abhydrolase_6"/>
    <property type="match status" value="1"/>
</dbReference>
<gene>
    <name evidence="6" type="ORF">FRC98_03385</name>
</gene>
<evidence type="ECO:0000259" key="5">
    <source>
        <dbReference type="Pfam" id="PF12697"/>
    </source>
</evidence>
<dbReference type="GO" id="GO:0016042">
    <property type="term" value="P:lipid catabolic process"/>
    <property type="evidence" value="ECO:0007669"/>
    <property type="project" value="UniProtKB-KW"/>
</dbReference>
<evidence type="ECO:0000256" key="2">
    <source>
        <dbReference type="ARBA" id="ARBA00022963"/>
    </source>
</evidence>
<dbReference type="GO" id="GO:0003847">
    <property type="term" value="F:1-alkyl-2-acetylglycerophosphocholine esterase activity"/>
    <property type="evidence" value="ECO:0007669"/>
    <property type="project" value="TreeGrafter"/>
</dbReference>
<evidence type="ECO:0000256" key="1">
    <source>
        <dbReference type="ARBA" id="ARBA00022801"/>
    </source>
</evidence>
<organism evidence="6 7">
    <name type="scientific">Lujinxingia vulgaris</name>
    <dbReference type="NCBI Taxonomy" id="2600176"/>
    <lineage>
        <taxon>Bacteria</taxon>
        <taxon>Deltaproteobacteria</taxon>
        <taxon>Bradymonadales</taxon>
        <taxon>Lujinxingiaceae</taxon>
        <taxon>Lujinxingia</taxon>
    </lineage>
</organism>
<evidence type="ECO:0000256" key="4">
    <source>
        <dbReference type="SAM" id="MobiDB-lite"/>
    </source>
</evidence>